<evidence type="ECO:0000313" key="2">
    <source>
        <dbReference type="Proteomes" id="UP000317291"/>
    </source>
</evidence>
<dbReference type="Proteomes" id="UP000317291">
    <property type="component" value="Unassembled WGS sequence"/>
</dbReference>
<accession>A0A5C5RFN1</accession>
<dbReference type="RefSeq" id="WP_146560111.1">
    <property type="nucleotide sequence ID" value="NZ_VIGW01000002.1"/>
</dbReference>
<organism evidence="1 2">
    <name type="scientific">Tsukamurella asaccharolytica</name>
    <dbReference type="NCBI Taxonomy" id="2592067"/>
    <lineage>
        <taxon>Bacteria</taxon>
        <taxon>Bacillati</taxon>
        <taxon>Actinomycetota</taxon>
        <taxon>Actinomycetes</taxon>
        <taxon>Mycobacteriales</taxon>
        <taxon>Tsukamurellaceae</taxon>
        <taxon>Tsukamurella</taxon>
    </lineage>
</organism>
<protein>
    <submittedName>
        <fullName evidence="1">Uncharacterized protein</fullName>
    </submittedName>
</protein>
<sequence length="170" mass="19099">MTRSRGANPVHQLLDAGEFTRTELAAALNVQPGAIDYWVDGIGKPDPDQLARLERAVAADTAAGTAIDVGLRRGPVRIALRLWELAFAPQGRFKLPLNLEWSGTGETRWRNAADLDSLLIAYTIVMVEGRYTDIVRWVDPRTVAEHVDEIIWPRLYERVWRGALSRWGLL</sequence>
<evidence type="ECO:0000313" key="1">
    <source>
        <dbReference type="EMBL" id="TWS20931.1"/>
    </source>
</evidence>
<reference evidence="1 2" key="1">
    <citation type="submission" date="2019-06" db="EMBL/GenBank/DDBJ databases">
        <title>Tsukamurella conjunctivitidis sp. nov., Tsukamurella assacharolytica sp. nov. and Tsukamurella sputae sp. nov. isolated from patients with conjunctivitis, bacteraemia (lymphoma) and respiratory infection (sputum) in Hong Kong.</title>
        <authorList>
            <person name="Teng J.L.L."/>
            <person name="Lee H.H."/>
            <person name="Fong J.Y.H."/>
            <person name="Fok K.M.N."/>
            <person name="Lau S.K.P."/>
            <person name="Woo P.C.Y."/>
        </authorList>
    </citation>
    <scope>NUCLEOTIDE SEQUENCE [LARGE SCALE GENOMIC DNA]</scope>
    <source>
        <strain evidence="1 2">HKU71</strain>
    </source>
</reference>
<name>A0A5C5RFN1_9ACTN</name>
<dbReference type="EMBL" id="VIGW01000002">
    <property type="protein sequence ID" value="TWS20931.1"/>
    <property type="molecule type" value="Genomic_DNA"/>
</dbReference>
<keyword evidence="2" id="KW-1185">Reference proteome</keyword>
<dbReference type="OrthoDB" id="4773818at2"/>
<proteinExistence type="predicted"/>
<gene>
    <name evidence="1" type="ORF">FK529_06380</name>
</gene>
<dbReference type="AlphaFoldDB" id="A0A5C5RFN1"/>
<comment type="caution">
    <text evidence="1">The sequence shown here is derived from an EMBL/GenBank/DDBJ whole genome shotgun (WGS) entry which is preliminary data.</text>
</comment>